<protein>
    <submittedName>
        <fullName evidence="2">TLE_N domain-containing protein</fullName>
    </submittedName>
</protein>
<evidence type="ECO:0000313" key="1">
    <source>
        <dbReference type="Proteomes" id="UP000095283"/>
    </source>
</evidence>
<evidence type="ECO:0000313" key="2">
    <source>
        <dbReference type="WBParaSite" id="Hba_15189"/>
    </source>
</evidence>
<name>A0A1I7XCD9_HETBA</name>
<dbReference type="AlphaFoldDB" id="A0A1I7XCD9"/>
<keyword evidence="1" id="KW-1185">Reference proteome</keyword>
<organism evidence="1 2">
    <name type="scientific">Heterorhabditis bacteriophora</name>
    <name type="common">Entomopathogenic nematode worm</name>
    <dbReference type="NCBI Taxonomy" id="37862"/>
    <lineage>
        <taxon>Eukaryota</taxon>
        <taxon>Metazoa</taxon>
        <taxon>Ecdysozoa</taxon>
        <taxon>Nematoda</taxon>
        <taxon>Chromadorea</taxon>
        <taxon>Rhabditida</taxon>
        <taxon>Rhabditina</taxon>
        <taxon>Rhabditomorpha</taxon>
        <taxon>Strongyloidea</taxon>
        <taxon>Heterorhabditidae</taxon>
        <taxon>Heterorhabditis</taxon>
    </lineage>
</organism>
<accession>A0A1I7XCD9</accession>
<dbReference type="Proteomes" id="UP000095283">
    <property type="component" value="Unplaced"/>
</dbReference>
<dbReference type="WBParaSite" id="Hba_15189">
    <property type="protein sequence ID" value="Hba_15189"/>
    <property type="gene ID" value="Hba_15189"/>
</dbReference>
<sequence length="43" mass="5261">MEKMASALAEEEQTRIHERLHQHMSEVMIAQELVKSQYNWHFY</sequence>
<proteinExistence type="predicted"/>
<reference evidence="2" key="1">
    <citation type="submission" date="2016-11" db="UniProtKB">
        <authorList>
            <consortium name="WormBaseParasite"/>
        </authorList>
    </citation>
    <scope>IDENTIFICATION</scope>
</reference>